<reference evidence="1 2" key="1">
    <citation type="submission" date="2019-05" db="EMBL/GenBank/DDBJ databases">
        <authorList>
            <person name="Lee S.D."/>
        </authorList>
    </citation>
    <scope>NUCLEOTIDE SEQUENCE [LARGE SCALE GENOMIC DNA]</scope>
    <source>
        <strain evidence="1 2">C5-26</strain>
    </source>
</reference>
<keyword evidence="2" id="KW-1185">Reference proteome</keyword>
<evidence type="ECO:0000313" key="1">
    <source>
        <dbReference type="EMBL" id="TWP37428.1"/>
    </source>
</evidence>
<dbReference type="RefSeq" id="WP_146315949.1">
    <property type="nucleotide sequence ID" value="NZ_VCQV01000006.1"/>
</dbReference>
<dbReference type="EMBL" id="VCQV01000006">
    <property type="protein sequence ID" value="TWP37428.1"/>
    <property type="molecule type" value="Genomic_DNA"/>
</dbReference>
<accession>A0A563E4H1</accession>
<reference evidence="1 2" key="2">
    <citation type="submission" date="2019-08" db="EMBL/GenBank/DDBJ databases">
        <title>Jejuicoccus antrihumi gen. nov., sp. nov., a new member of the family Dermacoccaceae isolated from a cave.</title>
        <authorList>
            <person name="Schumann P."/>
            <person name="Kim I.S."/>
        </authorList>
    </citation>
    <scope>NUCLEOTIDE SEQUENCE [LARGE SCALE GENOMIC DNA]</scope>
    <source>
        <strain evidence="1 2">C5-26</strain>
    </source>
</reference>
<proteinExistence type="predicted"/>
<organism evidence="1 2">
    <name type="scientific">Leekyejoonella antrihumi</name>
    <dbReference type="NCBI Taxonomy" id="1660198"/>
    <lineage>
        <taxon>Bacteria</taxon>
        <taxon>Bacillati</taxon>
        <taxon>Actinomycetota</taxon>
        <taxon>Actinomycetes</taxon>
        <taxon>Micrococcales</taxon>
        <taxon>Dermacoccaceae</taxon>
        <taxon>Leekyejoonella</taxon>
    </lineage>
</organism>
<dbReference type="Proteomes" id="UP000320244">
    <property type="component" value="Unassembled WGS sequence"/>
</dbReference>
<protein>
    <submittedName>
        <fullName evidence="1">Uncharacterized protein</fullName>
    </submittedName>
</protein>
<evidence type="ECO:0000313" key="2">
    <source>
        <dbReference type="Proteomes" id="UP000320244"/>
    </source>
</evidence>
<dbReference type="AlphaFoldDB" id="A0A563E4H1"/>
<gene>
    <name evidence="1" type="ORF">FGL98_06690</name>
</gene>
<comment type="caution">
    <text evidence="1">The sequence shown here is derived from an EMBL/GenBank/DDBJ whole genome shotgun (WGS) entry which is preliminary data.</text>
</comment>
<sequence length="506" mass="51782">MPNSEIGVVQIDRHLADGHAMNNHRIMWRPFLDRPRHPHRPARTVIAIAVSSLMVAAGMLSLPGRAWADTTSTVTIATTVNGVVGGSATPGATTSVSFAVTNDASSPDLHAFAITVPLGATDVTATGVTGWTQHVVTCTTDQECSAKLQMSGGSLAAGETVTVGLSFTAPTSPGTLTFGFSGGTDFDGDGDDPFTASGGNPTIQVVAAVPMSLSITSVADTSQNPPLPSPAANQPFAVSFTVNDQFGNVATTPVLVTLTAVNPASGASLTSTAVTSSNGTGVITATYSQAQSGLQLQVGSPGLTPGTATVDVVTAGVSGTGSPGTLSVANTTATLSAGSVGPEFLTVEPCSTTDSTCPAGSEASLQGVFTQANGTELYSDAKPATMTWACSDQVCPTPWLKGVTWPWFLPYTNIDRIIDFSRYPIYVSLEVNGVDTPFARAPSCEDLYNWRDFGRTGVIESAAAKAAGFCVDVYAMSRAGEGGRQSATGALTTPVLFVQDPKLRGN</sequence>
<name>A0A563E4H1_9MICO</name>